<dbReference type="EMBL" id="CAXLJM020000030">
    <property type="protein sequence ID" value="CAL8098328.1"/>
    <property type="molecule type" value="Genomic_DNA"/>
</dbReference>
<feature type="domain" description="BTB" evidence="1">
    <location>
        <begin position="239"/>
        <end position="305"/>
    </location>
</feature>
<dbReference type="InterPro" id="IPR011333">
    <property type="entry name" value="SKP1/BTB/POZ_sf"/>
</dbReference>
<evidence type="ECO:0000313" key="2">
    <source>
        <dbReference type="EMBL" id="CAL8098331.1"/>
    </source>
</evidence>
<accession>A0ABP1QDI1</accession>
<dbReference type="EMBL" id="CAXLJM020000030">
    <property type="protein sequence ID" value="CAL8098331.1"/>
    <property type="molecule type" value="Genomic_DNA"/>
</dbReference>
<dbReference type="InterPro" id="IPR000210">
    <property type="entry name" value="BTB/POZ_dom"/>
</dbReference>
<dbReference type="CDD" id="cd18186">
    <property type="entry name" value="BTB_POZ_ZBTB_KLHL-like"/>
    <property type="match status" value="1"/>
</dbReference>
<name>A0ABP1QDI1_9HEXA</name>
<dbReference type="SMART" id="SM00225">
    <property type="entry name" value="BTB"/>
    <property type="match status" value="1"/>
</dbReference>
<gene>
    <name evidence="2" type="ORF">ODALV1_LOCUS9901</name>
</gene>
<evidence type="ECO:0000313" key="3">
    <source>
        <dbReference type="Proteomes" id="UP001642540"/>
    </source>
</evidence>
<dbReference type="PANTHER" id="PTHR24413">
    <property type="entry name" value="SPECKLE-TYPE POZ PROTEIN"/>
    <property type="match status" value="1"/>
</dbReference>
<evidence type="ECO:0000259" key="1">
    <source>
        <dbReference type="PROSITE" id="PS50097"/>
    </source>
</evidence>
<dbReference type="PROSITE" id="PS50097">
    <property type="entry name" value="BTB"/>
    <property type="match status" value="1"/>
</dbReference>
<organism evidence="2 3">
    <name type="scientific">Orchesella dallaii</name>
    <dbReference type="NCBI Taxonomy" id="48710"/>
    <lineage>
        <taxon>Eukaryota</taxon>
        <taxon>Metazoa</taxon>
        <taxon>Ecdysozoa</taxon>
        <taxon>Arthropoda</taxon>
        <taxon>Hexapoda</taxon>
        <taxon>Collembola</taxon>
        <taxon>Entomobryomorpha</taxon>
        <taxon>Entomobryoidea</taxon>
        <taxon>Orchesellidae</taxon>
        <taxon>Orchesellinae</taxon>
        <taxon>Orchesella</taxon>
    </lineage>
</organism>
<proteinExistence type="predicted"/>
<reference evidence="2 3" key="1">
    <citation type="submission" date="2024-08" db="EMBL/GenBank/DDBJ databases">
        <authorList>
            <person name="Cucini C."/>
            <person name="Frati F."/>
        </authorList>
    </citation>
    <scope>NUCLEOTIDE SEQUENCE [LARGE SCALE GENOMIC DNA]</scope>
</reference>
<dbReference type="Pfam" id="PF00651">
    <property type="entry name" value="BTB"/>
    <property type="match status" value="1"/>
</dbReference>
<dbReference type="Proteomes" id="UP001642540">
    <property type="component" value="Unassembled WGS sequence"/>
</dbReference>
<protein>
    <recommendedName>
        <fullName evidence="1">BTB domain-containing protein</fullName>
    </recommendedName>
</protein>
<dbReference type="Gene3D" id="3.30.710.10">
    <property type="entry name" value="Potassium Channel Kv1.1, Chain A"/>
    <property type="match status" value="1"/>
</dbReference>
<keyword evidence="3" id="KW-1185">Reference proteome</keyword>
<comment type="caution">
    <text evidence="2">The sequence shown here is derived from an EMBL/GenBank/DDBJ whole genome shotgun (WGS) entry which is preliminary data.</text>
</comment>
<sequence length="382" mass="43242">MGESQDNSSRTFKNVKLSVSECKPVTEGKAVWELRNWSDSKDFSLLKKHASCVVEDGDGASLRFFLKEEKYMEKDLIKGYSPTTEVECLSLYVCRSTASSTEARSERNSQDFGFTLRVTVDYLGEAMESSICPPGYRSVPATHLSFEGSRADSELLVLRAFILQSSRVTKHSFGEFDPVEEVYSRPNTLRYGITVRFYRCVEASFKTSNQTASLKKPADQCSPIFRDFEWMYNQKDNFSDLKLESKDGMIVSAHKFVLAARSPRLRALINEETQRKEFSGRIKIANVTAKTLLIILNWMYSGKLDDGGIEVNVIEEVIIAAANYELKELLHLLDNKLITVCNSRNMLTLFQLAQEYGLHSAVRQISTYISKNIESSVSHPQS</sequence>
<dbReference type="SUPFAM" id="SSF54695">
    <property type="entry name" value="POZ domain"/>
    <property type="match status" value="1"/>
</dbReference>